<keyword evidence="2" id="KW-1185">Reference proteome</keyword>
<evidence type="ECO:0000313" key="2">
    <source>
        <dbReference type="Proteomes" id="UP000646738"/>
    </source>
</evidence>
<accession>A0ABQ3RCZ6</accession>
<proteinExistence type="predicted"/>
<organism evidence="1 2">
    <name type="scientific">Streptomyces rubradiris</name>
    <name type="common">Streptomyces achromogenes subsp. rubradiris</name>
    <dbReference type="NCBI Taxonomy" id="285531"/>
    <lineage>
        <taxon>Bacteria</taxon>
        <taxon>Bacillati</taxon>
        <taxon>Actinomycetota</taxon>
        <taxon>Actinomycetes</taxon>
        <taxon>Kitasatosporales</taxon>
        <taxon>Streptomycetaceae</taxon>
        <taxon>Streptomyces</taxon>
    </lineage>
</organism>
<protein>
    <submittedName>
        <fullName evidence="1">Uncharacterized protein</fullName>
    </submittedName>
</protein>
<comment type="caution">
    <text evidence="1">The sequence shown here is derived from an EMBL/GenBank/DDBJ whole genome shotgun (WGS) entry which is preliminary data.</text>
</comment>
<gene>
    <name evidence="1" type="ORF">Srubr_35460</name>
</gene>
<dbReference type="RefSeq" id="WP_189989479.1">
    <property type="nucleotide sequence ID" value="NZ_BNCB01000001.1"/>
</dbReference>
<name>A0ABQ3RCZ6_STRRR</name>
<dbReference type="Proteomes" id="UP000646738">
    <property type="component" value="Unassembled WGS sequence"/>
</dbReference>
<dbReference type="EMBL" id="BNEA01000015">
    <property type="protein sequence ID" value="GHI53700.1"/>
    <property type="molecule type" value="Genomic_DNA"/>
</dbReference>
<reference evidence="2" key="1">
    <citation type="submission" date="2023-07" db="EMBL/GenBank/DDBJ databases">
        <title>Whole genome shotgun sequence of Streptomyces achromogenes subsp. rubradiris NBRC 14000.</title>
        <authorList>
            <person name="Komaki H."/>
            <person name="Tamura T."/>
        </authorList>
    </citation>
    <scope>NUCLEOTIDE SEQUENCE [LARGE SCALE GENOMIC DNA]</scope>
    <source>
        <strain evidence="2">NBRC 14000</strain>
    </source>
</reference>
<sequence length="225" mass="24417">MSTPAAPQPAAPLRQDLQRIADKAGMPALVEPGEDGTSLVFSLYPQRQLPFRARPSVVRSWLIEHGIEGDATREDGGLTIMLHLPTATSVRQIIKVLLEPLVRVNAIADRLQKALNDHGIYASLKTSTRAITLDLVDDELRSSIALARLLGTPRIDEGLDLQHPDGIRGLVTRMRYLVSGIVGSAVVVRAQPGSARVSDQLTLRLFIGQADRLAERLARTSGGQE</sequence>
<evidence type="ECO:0000313" key="1">
    <source>
        <dbReference type="EMBL" id="GHI53700.1"/>
    </source>
</evidence>